<accession>A0A8T0NWW4</accession>
<name>A0A8T0NWW4_PANVG</name>
<keyword evidence="3" id="KW-1185">Reference proteome</keyword>
<organism evidence="1 3">
    <name type="scientific">Panicum virgatum</name>
    <name type="common">Blackwell switchgrass</name>
    <dbReference type="NCBI Taxonomy" id="38727"/>
    <lineage>
        <taxon>Eukaryota</taxon>
        <taxon>Viridiplantae</taxon>
        <taxon>Streptophyta</taxon>
        <taxon>Embryophyta</taxon>
        <taxon>Tracheophyta</taxon>
        <taxon>Spermatophyta</taxon>
        <taxon>Magnoliopsida</taxon>
        <taxon>Liliopsida</taxon>
        <taxon>Poales</taxon>
        <taxon>Poaceae</taxon>
        <taxon>PACMAD clade</taxon>
        <taxon>Panicoideae</taxon>
        <taxon>Panicodae</taxon>
        <taxon>Paniceae</taxon>
        <taxon>Panicinae</taxon>
        <taxon>Panicum</taxon>
        <taxon>Panicum sect. Hiantes</taxon>
    </lineage>
</organism>
<dbReference type="EMBL" id="CM029053">
    <property type="protein sequence ID" value="KAG2551636.1"/>
    <property type="molecule type" value="Genomic_DNA"/>
</dbReference>
<dbReference type="AlphaFoldDB" id="A0A8T0NWW4"/>
<comment type="caution">
    <text evidence="1">The sequence shown here is derived from an EMBL/GenBank/DDBJ whole genome shotgun (WGS) entry which is preliminary data.</text>
</comment>
<evidence type="ECO:0000313" key="2">
    <source>
        <dbReference type="EMBL" id="KAG2626654.1"/>
    </source>
</evidence>
<protein>
    <submittedName>
        <fullName evidence="1">Uncharacterized protein</fullName>
    </submittedName>
</protein>
<sequence length="100" mass="11518">MENVSTYLEVTDEDFLEDGNMLYPFFFLCLPIYEAKLMIKGWCALSISLLQVPVWLKHYYSELIGLVMTSQSICCICVALELYSRWFLLIALASCRDLTG</sequence>
<dbReference type="Proteomes" id="UP000823388">
    <property type="component" value="Chromosome 3K"/>
</dbReference>
<evidence type="ECO:0000313" key="3">
    <source>
        <dbReference type="Proteomes" id="UP000823388"/>
    </source>
</evidence>
<reference evidence="1 3" key="1">
    <citation type="submission" date="2020-05" db="EMBL/GenBank/DDBJ databases">
        <title>WGS assembly of Panicum virgatum.</title>
        <authorList>
            <person name="Lovell J.T."/>
            <person name="Jenkins J."/>
            <person name="Shu S."/>
            <person name="Juenger T.E."/>
            <person name="Schmutz J."/>
        </authorList>
    </citation>
    <scope>NUCLEOTIDE SEQUENCE [LARGE SCALE GENOMIC DNA]</scope>
    <source>
        <strain evidence="1">AP13</strain>
        <strain evidence="3">cv. AP13</strain>
    </source>
</reference>
<dbReference type="EMBL" id="CM029041">
    <property type="protein sequence ID" value="KAG2626654.1"/>
    <property type="molecule type" value="Genomic_DNA"/>
</dbReference>
<gene>
    <name evidence="2" type="ORF">PVAP13_3KG236327</name>
    <name evidence="1" type="ORF">PVAP13_9KG408566</name>
</gene>
<evidence type="ECO:0000313" key="1">
    <source>
        <dbReference type="EMBL" id="KAG2551636.1"/>
    </source>
</evidence>
<proteinExistence type="predicted"/>
<dbReference type="Proteomes" id="UP000823388">
    <property type="component" value="Chromosome 9K"/>
</dbReference>